<dbReference type="PANTHER" id="PTHR38926:SF5">
    <property type="entry name" value="F-BOX AND LEUCINE-RICH REPEAT PROTEIN 6"/>
    <property type="match status" value="1"/>
</dbReference>
<proteinExistence type="predicted"/>
<comment type="caution">
    <text evidence="1">The sequence shown here is derived from an EMBL/GenBank/DDBJ whole genome shotgun (WGS) entry which is preliminary data.</text>
</comment>
<evidence type="ECO:0000313" key="1">
    <source>
        <dbReference type="EMBL" id="KAF6762396.1"/>
    </source>
</evidence>
<dbReference type="InterPro" id="IPR032675">
    <property type="entry name" value="LRR_dom_sf"/>
</dbReference>
<name>A0A8H6MER7_9AGAR</name>
<sequence>MRNSSSHHHQPRLNMLSPFSSHLATNYSASELEKAQIQQLLKGPIEDNQRIDCEIEELRQQLEALVHKREENDHFIEPHLALLAPIRGLPNEILCAIFSHCLPTPARFLEDPFDSQEYMSAAQAPMLLTFICQRWRQIALDLPELWQRAPITVSRSLHSPTDLDLGVQNASQLTQLWLSRARNRPVAISISWELYPTARTQFDKFLASITRYSSQWEELRINSLLDRGLLDGILSLPSSSVPNLRNLEVPFEALWGSYDKKCLLGGPSIRGFRYKGTIYDHFAKLPLQWSQLTDLHLGSLNTTDTNIRKIFARCPQLERCHISISTVEIFESYPLPRLRLSYLVLLHLRMHPSHSGRTLDPPIGFFASLHLPSLKDLTINIRNLSDFPPAVVVGESLATLRRLTVFTDHSSTATDAMLETLALTTRLESLELYYLPHLISTVTYSPLSDTTFLAALTPRQEENPSASRNASSGCEPQHARFMERSNYPSYLCPNLQDIKLQIAAHPGIANEVIFDFIKGRRERSTTLRSFSLQYARPVGDGEREMQGVNDLGVNVDIKYQGRGVM</sequence>
<reference evidence="1 2" key="1">
    <citation type="submission" date="2020-07" db="EMBL/GenBank/DDBJ databases">
        <title>Comparative genomics of pyrophilous fungi reveals a link between fire events and developmental genes.</title>
        <authorList>
            <consortium name="DOE Joint Genome Institute"/>
            <person name="Steindorff A.S."/>
            <person name="Carver A."/>
            <person name="Calhoun S."/>
            <person name="Stillman K."/>
            <person name="Liu H."/>
            <person name="Lipzen A."/>
            <person name="Pangilinan J."/>
            <person name="Labutti K."/>
            <person name="Bruns T.D."/>
            <person name="Grigoriev I.V."/>
        </authorList>
    </citation>
    <scope>NUCLEOTIDE SEQUENCE [LARGE SCALE GENOMIC DNA]</scope>
    <source>
        <strain evidence="1 2">CBS 144469</strain>
    </source>
</reference>
<gene>
    <name evidence="1" type="ORF">DFP72DRAFT_557438</name>
</gene>
<keyword evidence="2" id="KW-1185">Reference proteome</keyword>
<accession>A0A8H6MER7</accession>
<dbReference type="AlphaFoldDB" id="A0A8H6MER7"/>
<organism evidence="1 2">
    <name type="scientific">Ephemerocybe angulata</name>
    <dbReference type="NCBI Taxonomy" id="980116"/>
    <lineage>
        <taxon>Eukaryota</taxon>
        <taxon>Fungi</taxon>
        <taxon>Dikarya</taxon>
        <taxon>Basidiomycota</taxon>
        <taxon>Agaricomycotina</taxon>
        <taxon>Agaricomycetes</taxon>
        <taxon>Agaricomycetidae</taxon>
        <taxon>Agaricales</taxon>
        <taxon>Agaricineae</taxon>
        <taxon>Psathyrellaceae</taxon>
        <taxon>Ephemerocybe</taxon>
    </lineage>
</organism>
<dbReference type="SUPFAM" id="SSF52047">
    <property type="entry name" value="RNI-like"/>
    <property type="match status" value="1"/>
</dbReference>
<evidence type="ECO:0000313" key="2">
    <source>
        <dbReference type="Proteomes" id="UP000521943"/>
    </source>
</evidence>
<dbReference type="Proteomes" id="UP000521943">
    <property type="component" value="Unassembled WGS sequence"/>
</dbReference>
<dbReference type="Gene3D" id="3.80.10.10">
    <property type="entry name" value="Ribonuclease Inhibitor"/>
    <property type="match status" value="1"/>
</dbReference>
<dbReference type="Gene3D" id="1.20.1280.50">
    <property type="match status" value="1"/>
</dbReference>
<dbReference type="PANTHER" id="PTHR38926">
    <property type="entry name" value="F-BOX DOMAIN CONTAINING PROTEIN, EXPRESSED"/>
    <property type="match status" value="1"/>
</dbReference>
<protein>
    <recommendedName>
        <fullName evidence="3">F-box domain-containing protein</fullName>
    </recommendedName>
</protein>
<evidence type="ECO:0008006" key="3">
    <source>
        <dbReference type="Google" id="ProtNLM"/>
    </source>
</evidence>
<dbReference type="EMBL" id="JACGCI010000007">
    <property type="protein sequence ID" value="KAF6762396.1"/>
    <property type="molecule type" value="Genomic_DNA"/>
</dbReference>
<dbReference type="OrthoDB" id="3217549at2759"/>